<dbReference type="OrthoDB" id="9801741at2"/>
<name>Q11G54_CHESB</name>
<protein>
    <submittedName>
        <fullName evidence="1">Uncharacterized protein</fullName>
    </submittedName>
</protein>
<dbReference type="eggNOG" id="ENOG5032TAA">
    <property type="taxonomic scope" value="Bacteria"/>
</dbReference>
<dbReference type="AlphaFoldDB" id="Q11G54"/>
<dbReference type="STRING" id="266779.Meso_2230"/>
<accession>Q11G54</accession>
<sequence length="129" mass="14930">MTVTTAHLSEKFRHVRLELAREKGHPQGDRAYGYDLVVPLEDDGNLDAEECVKHQANCRVRRFRPGEEDLVGRLRRKPGGQWYLDYGEAEDDDELGFRFSDERFVTGEYVSILSDGVMHTYQVKLVEKL</sequence>
<proteinExistence type="predicted"/>
<evidence type="ECO:0000313" key="1">
    <source>
        <dbReference type="EMBL" id="ABG63621.1"/>
    </source>
</evidence>
<dbReference type="HOGENOM" id="CLU_132607_0_0_5"/>
<dbReference type="EMBL" id="CP000390">
    <property type="protein sequence ID" value="ABG63621.1"/>
    <property type="molecule type" value="Genomic_DNA"/>
</dbReference>
<organism evidence="1">
    <name type="scientific">Chelativorans sp. (strain BNC1)</name>
    <dbReference type="NCBI Taxonomy" id="266779"/>
    <lineage>
        <taxon>Bacteria</taxon>
        <taxon>Pseudomonadati</taxon>
        <taxon>Pseudomonadota</taxon>
        <taxon>Alphaproteobacteria</taxon>
        <taxon>Hyphomicrobiales</taxon>
        <taxon>Phyllobacteriaceae</taxon>
        <taxon>Chelativorans</taxon>
    </lineage>
</organism>
<reference evidence="1" key="1">
    <citation type="submission" date="2006-06" db="EMBL/GenBank/DDBJ databases">
        <title>Complete sequence of chromosome of Chelativorans sp. BNC1.</title>
        <authorList>
            <consortium name="US DOE Joint Genome Institute"/>
            <person name="Copeland A."/>
            <person name="Lucas S."/>
            <person name="Lapidus A."/>
            <person name="Barry K."/>
            <person name="Detter J.C."/>
            <person name="Glavina del Rio T."/>
            <person name="Hammon N."/>
            <person name="Israni S."/>
            <person name="Dalin E."/>
            <person name="Tice H."/>
            <person name="Pitluck S."/>
            <person name="Chertkov O."/>
            <person name="Brettin T."/>
            <person name="Bruce D."/>
            <person name="Han C."/>
            <person name="Tapia R."/>
            <person name="Gilna P."/>
            <person name="Schmutz J."/>
            <person name="Larimer F."/>
            <person name="Land M."/>
            <person name="Hauser L."/>
            <person name="Kyrpides N."/>
            <person name="Mikhailova N."/>
            <person name="Richardson P."/>
        </authorList>
    </citation>
    <scope>NUCLEOTIDE SEQUENCE</scope>
    <source>
        <strain evidence="1">BNC1</strain>
    </source>
</reference>
<gene>
    <name evidence="1" type="ordered locus">Meso_2230</name>
</gene>
<dbReference type="KEGG" id="mes:Meso_2230"/>